<keyword evidence="5 9" id="KW-0812">Transmembrane</keyword>
<evidence type="ECO:0000256" key="6">
    <source>
        <dbReference type="ARBA" id="ARBA00022989"/>
    </source>
</evidence>
<feature type="transmembrane region" description="Helical" evidence="9">
    <location>
        <begin position="226"/>
        <end position="245"/>
    </location>
</feature>
<dbReference type="EMBL" id="RSED01000008">
    <property type="protein sequence ID" value="RRS04018.1"/>
    <property type="molecule type" value="Genomic_DNA"/>
</dbReference>
<dbReference type="OrthoDB" id="8933800at2"/>
<feature type="transmembrane region" description="Helical" evidence="9">
    <location>
        <begin position="133"/>
        <end position="155"/>
    </location>
</feature>
<sequence>MTNTTSPTAAVPTPEIARTQGARPAHRWPRLWGRRMWLLLALAAVLLVYRAGVVHYSGISLFFDEAQYWDWSRHLQWGYFSKPPVIAGLIAASTAVFGNGVLGVKLLTMLTYVATAVAMVGLARALWPTSSGVRTGIVAGALFLTSPMAGMLGMFASTDGPLLLCWALAAWALWRAQVTNRLGLWLLFGAVCGVGMLSKYTMAAFAITALWALWGVHGPKRGLLRIGPWAAVAAALLVLSPNIAWNAEWGFPTLQHTADITTKSSRSGGPVAALVFLVGQIAMLGPVAVIAGLWLHRRVHAGTNEVAGQSQWAASSQMLPPSQWAPSTQVAPSSSQPASSQLSQGEQPRVKSTRNSAYYLASVTSYRYLVALSAPLLLIAVVQAVMADAHVNWAAPAMISLFLLLASRLSLPLVPLSAPRPVTWFWVVLASNLLLTGIVLHARDVMGDKLPAKADVLVRMRGWDAAFGQLGSLLNDPRVQGLPVVADKRLMLTQAAYQWRDHKPRIMAWNPRGEHTDHYQLQHSMPNTVGQDVLVLTDKPNPDHILDRFAFKRELGRSVVQAGPGRQITLYLYLARGFVGYDNQTYLDQSGTADERGEDVPFTERPAESSK</sequence>
<feature type="transmembrane region" description="Helical" evidence="9">
    <location>
        <begin position="37"/>
        <end position="63"/>
    </location>
</feature>
<comment type="caution">
    <text evidence="11">The sequence shown here is derived from an EMBL/GenBank/DDBJ whole genome shotgun (WGS) entry which is preliminary data.</text>
</comment>
<dbReference type="GO" id="GO:0009103">
    <property type="term" value="P:lipopolysaccharide biosynthetic process"/>
    <property type="evidence" value="ECO:0007669"/>
    <property type="project" value="UniProtKB-ARBA"/>
</dbReference>
<dbReference type="GO" id="GO:0016763">
    <property type="term" value="F:pentosyltransferase activity"/>
    <property type="evidence" value="ECO:0007669"/>
    <property type="project" value="TreeGrafter"/>
</dbReference>
<dbReference type="PANTHER" id="PTHR33908:SF11">
    <property type="entry name" value="MEMBRANE PROTEIN"/>
    <property type="match status" value="1"/>
</dbReference>
<evidence type="ECO:0000256" key="7">
    <source>
        <dbReference type="ARBA" id="ARBA00023136"/>
    </source>
</evidence>
<feature type="domain" description="Glycosyltransferase RgtA/B/C/D-like" evidence="10">
    <location>
        <begin position="81"/>
        <end position="245"/>
    </location>
</feature>
<keyword evidence="7 9" id="KW-0472">Membrane</keyword>
<dbReference type="GO" id="GO:0005886">
    <property type="term" value="C:plasma membrane"/>
    <property type="evidence" value="ECO:0007669"/>
    <property type="project" value="UniProtKB-SubCell"/>
</dbReference>
<evidence type="ECO:0000256" key="3">
    <source>
        <dbReference type="ARBA" id="ARBA00022676"/>
    </source>
</evidence>
<gene>
    <name evidence="11" type="ORF">EIP75_11500</name>
</gene>
<feature type="transmembrane region" description="Helical" evidence="9">
    <location>
        <begin position="184"/>
        <end position="214"/>
    </location>
</feature>
<feature type="region of interest" description="Disordered" evidence="8">
    <location>
        <begin position="319"/>
        <end position="349"/>
    </location>
</feature>
<feature type="transmembrane region" description="Helical" evidence="9">
    <location>
        <begin position="83"/>
        <end position="102"/>
    </location>
</feature>
<protein>
    <recommendedName>
        <fullName evidence="10">Glycosyltransferase RgtA/B/C/D-like domain-containing protein</fullName>
    </recommendedName>
</protein>
<feature type="transmembrane region" description="Helical" evidence="9">
    <location>
        <begin position="393"/>
        <end position="411"/>
    </location>
</feature>
<feature type="transmembrane region" description="Helical" evidence="9">
    <location>
        <begin position="109"/>
        <end position="127"/>
    </location>
</feature>
<feature type="region of interest" description="Disordered" evidence="8">
    <location>
        <begin position="589"/>
        <end position="611"/>
    </location>
</feature>
<accession>A0A426VBD4</accession>
<evidence type="ECO:0000256" key="9">
    <source>
        <dbReference type="SAM" id="Phobius"/>
    </source>
</evidence>
<feature type="region of interest" description="Disordered" evidence="8">
    <location>
        <begin position="1"/>
        <end position="21"/>
    </location>
</feature>
<evidence type="ECO:0000256" key="8">
    <source>
        <dbReference type="SAM" id="MobiDB-lite"/>
    </source>
</evidence>
<feature type="transmembrane region" description="Helical" evidence="9">
    <location>
        <begin position="162"/>
        <end position="178"/>
    </location>
</feature>
<dbReference type="InterPro" id="IPR038731">
    <property type="entry name" value="RgtA/B/C-like"/>
</dbReference>
<dbReference type="PANTHER" id="PTHR33908">
    <property type="entry name" value="MANNOSYLTRANSFERASE YKCB-RELATED"/>
    <property type="match status" value="1"/>
</dbReference>
<keyword evidence="4" id="KW-0808">Transferase</keyword>
<reference evidence="11 12" key="1">
    <citation type="submission" date="2018-12" db="EMBL/GenBank/DDBJ databases">
        <title>The whole draft genome of Aquabacterium sp. SJQ9.</title>
        <authorList>
            <person name="Sun L."/>
            <person name="Gao X."/>
            <person name="Chen W."/>
            <person name="Huang K."/>
        </authorList>
    </citation>
    <scope>NUCLEOTIDE SEQUENCE [LARGE SCALE GENOMIC DNA]</scope>
    <source>
        <strain evidence="11 12">SJQ9</strain>
    </source>
</reference>
<dbReference type="InterPro" id="IPR050297">
    <property type="entry name" value="LipidA_mod_glycosyltrf_83"/>
</dbReference>
<evidence type="ECO:0000256" key="5">
    <source>
        <dbReference type="ARBA" id="ARBA00022692"/>
    </source>
</evidence>
<evidence type="ECO:0000256" key="2">
    <source>
        <dbReference type="ARBA" id="ARBA00022475"/>
    </source>
</evidence>
<keyword evidence="12" id="KW-1185">Reference proteome</keyword>
<evidence type="ECO:0000259" key="10">
    <source>
        <dbReference type="Pfam" id="PF13231"/>
    </source>
</evidence>
<keyword evidence="3" id="KW-0328">Glycosyltransferase</keyword>
<keyword evidence="2" id="KW-1003">Cell membrane</keyword>
<evidence type="ECO:0000256" key="4">
    <source>
        <dbReference type="ARBA" id="ARBA00022679"/>
    </source>
</evidence>
<feature type="compositionally biased region" description="Low complexity" evidence="8">
    <location>
        <begin position="325"/>
        <end position="344"/>
    </location>
</feature>
<feature type="transmembrane region" description="Helical" evidence="9">
    <location>
        <begin position="423"/>
        <end position="442"/>
    </location>
</feature>
<evidence type="ECO:0000313" key="11">
    <source>
        <dbReference type="EMBL" id="RRS04018.1"/>
    </source>
</evidence>
<feature type="transmembrane region" description="Helical" evidence="9">
    <location>
        <begin position="271"/>
        <end position="295"/>
    </location>
</feature>
<evidence type="ECO:0000256" key="1">
    <source>
        <dbReference type="ARBA" id="ARBA00004651"/>
    </source>
</evidence>
<evidence type="ECO:0000313" key="12">
    <source>
        <dbReference type="Proteomes" id="UP000269265"/>
    </source>
</evidence>
<dbReference type="Proteomes" id="UP000269265">
    <property type="component" value="Unassembled WGS sequence"/>
</dbReference>
<dbReference type="RefSeq" id="WP_125243422.1">
    <property type="nucleotide sequence ID" value="NZ_RSED01000008.1"/>
</dbReference>
<keyword evidence="6 9" id="KW-1133">Transmembrane helix</keyword>
<feature type="transmembrane region" description="Helical" evidence="9">
    <location>
        <begin position="368"/>
        <end position="387"/>
    </location>
</feature>
<organism evidence="11 12">
    <name type="scientific">Aquabacterium soli</name>
    <dbReference type="NCBI Taxonomy" id="2493092"/>
    <lineage>
        <taxon>Bacteria</taxon>
        <taxon>Pseudomonadati</taxon>
        <taxon>Pseudomonadota</taxon>
        <taxon>Betaproteobacteria</taxon>
        <taxon>Burkholderiales</taxon>
        <taxon>Aquabacterium</taxon>
    </lineage>
</organism>
<name>A0A426VBD4_9BURK</name>
<comment type="subcellular location">
    <subcellularLocation>
        <location evidence="1">Cell membrane</location>
        <topology evidence="1">Multi-pass membrane protein</topology>
    </subcellularLocation>
</comment>
<dbReference type="AlphaFoldDB" id="A0A426VBD4"/>
<dbReference type="Pfam" id="PF13231">
    <property type="entry name" value="PMT_2"/>
    <property type="match status" value="1"/>
</dbReference>
<proteinExistence type="predicted"/>